<evidence type="ECO:0000313" key="7">
    <source>
        <dbReference type="EMBL" id="CDJ68619.1"/>
    </source>
</evidence>
<protein>
    <recommendedName>
        <fullName evidence="6">C2HC/C3H-type domain-containing protein</fullName>
    </recommendedName>
</protein>
<evidence type="ECO:0000256" key="2">
    <source>
        <dbReference type="ARBA" id="ARBA00022771"/>
    </source>
</evidence>
<evidence type="ECO:0000259" key="6">
    <source>
        <dbReference type="PROSITE" id="PS52027"/>
    </source>
</evidence>
<dbReference type="InterPro" id="IPR013083">
    <property type="entry name" value="Znf_RING/FYVE/PHD"/>
</dbReference>
<dbReference type="EMBL" id="HG725573">
    <property type="protein sequence ID" value="CDJ68619.1"/>
    <property type="molecule type" value="Genomic_DNA"/>
</dbReference>
<evidence type="ECO:0000313" key="8">
    <source>
        <dbReference type="Proteomes" id="UP000030754"/>
    </source>
</evidence>
<dbReference type="Gene3D" id="3.30.40.10">
    <property type="entry name" value="Zinc/RING finger domain, C3HC4 (zinc finger)"/>
    <property type="match status" value="1"/>
</dbReference>
<feature type="compositionally biased region" description="Polar residues" evidence="5">
    <location>
        <begin position="65"/>
        <end position="80"/>
    </location>
</feature>
<dbReference type="InterPro" id="IPR049899">
    <property type="entry name" value="Znf_C2HC_C3H"/>
</dbReference>
<feature type="compositionally biased region" description="Low complexity" evidence="5">
    <location>
        <begin position="264"/>
        <end position="275"/>
    </location>
</feature>
<reference evidence="7" key="2">
    <citation type="submission" date="2013-10" db="EMBL/GenBank/DDBJ databases">
        <authorList>
            <person name="Aslett M."/>
        </authorList>
    </citation>
    <scope>NUCLEOTIDE SEQUENCE [LARGE SCALE GENOMIC DNA]</scope>
    <source>
        <strain evidence="7">Houghton</strain>
    </source>
</reference>
<organism evidence="7 8">
    <name type="scientific">Eimeria necatrix</name>
    <dbReference type="NCBI Taxonomy" id="51315"/>
    <lineage>
        <taxon>Eukaryota</taxon>
        <taxon>Sar</taxon>
        <taxon>Alveolata</taxon>
        <taxon>Apicomplexa</taxon>
        <taxon>Conoidasida</taxon>
        <taxon>Coccidia</taxon>
        <taxon>Eucoccidiorida</taxon>
        <taxon>Eimeriorina</taxon>
        <taxon>Eimeriidae</taxon>
        <taxon>Eimeria</taxon>
    </lineage>
</organism>
<keyword evidence="8" id="KW-1185">Reference proteome</keyword>
<dbReference type="PROSITE" id="PS52027">
    <property type="entry name" value="ZF_C2HC_C3H"/>
    <property type="match status" value="1"/>
</dbReference>
<dbReference type="Proteomes" id="UP000030754">
    <property type="component" value="Unassembled WGS sequence"/>
</dbReference>
<dbReference type="Pfam" id="PF13913">
    <property type="entry name" value="zf-C2HC_2"/>
    <property type="match status" value="2"/>
</dbReference>
<dbReference type="AlphaFoldDB" id="U6N1J8"/>
<evidence type="ECO:0000256" key="3">
    <source>
        <dbReference type="ARBA" id="ARBA00022833"/>
    </source>
</evidence>
<keyword evidence="1" id="KW-0479">Metal-binding</keyword>
<feature type="region of interest" description="Disordered" evidence="5">
    <location>
        <begin position="162"/>
        <end position="349"/>
    </location>
</feature>
<sequence length="349" mass="36569">MRPRGIVCNMCGGEFFARSLPIHQKTCAEKQKSIRLTCQHCGQEVLKLELDQHLSRCPKAPKAAMQSQAQGSSKTSSGPISTAFDDQGRLQCAVCGRWFNADRIATHQNICSRISSHKRQAFDSFKQRKFDPLIQKAEPRPDSPSWCSVSAARSYYTTSAPSAPCGRTFKETSQRATATSTKGGHAATGLTTSPQVRGSVRPAGQRPAAAMHVEQASKVRREPCPANRGGLSGLPAGGTGGSGGATTGPVNTSGVSRIGGARPGATALATASGSSRVKEPVGVQGRKIRGSGDGTKGQDPPRQSLGRREREVAPLGRPGLIGPSRGLGGLSTSNVCSPDNAFAYPSYPS</sequence>
<keyword evidence="3" id="KW-0862">Zinc</keyword>
<dbReference type="Gene3D" id="3.30.160.60">
    <property type="entry name" value="Classic Zinc Finger"/>
    <property type="match status" value="1"/>
</dbReference>
<evidence type="ECO:0000256" key="4">
    <source>
        <dbReference type="PROSITE-ProRule" id="PRU01371"/>
    </source>
</evidence>
<dbReference type="GeneID" id="25475802"/>
<feature type="domain" description="C2HC/C3H-type" evidence="6">
    <location>
        <begin position="88"/>
        <end position="117"/>
    </location>
</feature>
<feature type="compositionally biased region" description="Gly residues" evidence="5">
    <location>
        <begin position="230"/>
        <end position="246"/>
    </location>
</feature>
<gene>
    <name evidence="7" type="ORF">ENH_00056590</name>
</gene>
<keyword evidence="2 4" id="KW-0863">Zinc-finger</keyword>
<dbReference type="OrthoDB" id="10255185at2759"/>
<dbReference type="GO" id="GO:0008270">
    <property type="term" value="F:zinc ion binding"/>
    <property type="evidence" value="ECO:0007669"/>
    <property type="project" value="UniProtKB-KW"/>
</dbReference>
<evidence type="ECO:0000256" key="5">
    <source>
        <dbReference type="SAM" id="MobiDB-lite"/>
    </source>
</evidence>
<proteinExistence type="predicted"/>
<dbReference type="RefSeq" id="XP_013437086.1">
    <property type="nucleotide sequence ID" value="XM_013581632.1"/>
</dbReference>
<reference evidence="7" key="1">
    <citation type="submission" date="2013-10" db="EMBL/GenBank/DDBJ databases">
        <title>Genomic analysis of the causative agents of coccidiosis in chickens.</title>
        <authorList>
            <person name="Reid A.J."/>
            <person name="Blake D."/>
            <person name="Billington K."/>
            <person name="Browne H."/>
            <person name="Dunn M."/>
            <person name="Hung S."/>
            <person name="Kawahara F."/>
            <person name="Miranda-Saavedra D."/>
            <person name="Mourier T."/>
            <person name="Nagra H."/>
            <person name="Otto T.D."/>
            <person name="Rawlings N."/>
            <person name="Sanchez A."/>
            <person name="Sanders M."/>
            <person name="Subramaniam C."/>
            <person name="Tay Y."/>
            <person name="Dear P."/>
            <person name="Doerig C."/>
            <person name="Gruber A."/>
            <person name="Parkinson J."/>
            <person name="Shirley M."/>
            <person name="Wan K.L."/>
            <person name="Berriman M."/>
            <person name="Tomley F."/>
            <person name="Pain A."/>
        </authorList>
    </citation>
    <scope>NUCLEOTIDE SEQUENCE [LARGE SCALE GENOMIC DNA]</scope>
    <source>
        <strain evidence="7">Houghton</strain>
    </source>
</reference>
<feature type="region of interest" description="Disordered" evidence="5">
    <location>
        <begin position="59"/>
        <end position="80"/>
    </location>
</feature>
<name>U6N1J8_9EIME</name>
<accession>U6N1J8</accession>
<dbReference type="VEuPathDB" id="ToxoDB:ENH_00056590"/>
<evidence type="ECO:0000256" key="1">
    <source>
        <dbReference type="ARBA" id="ARBA00022723"/>
    </source>
</evidence>